<accession>A0A495J0D3</accession>
<feature type="domain" description="Glycosyl hydrolases family 2 sugar binding" evidence="7">
    <location>
        <begin position="90"/>
        <end position="180"/>
    </location>
</feature>
<dbReference type="Gene3D" id="3.20.20.80">
    <property type="entry name" value="Glycosidases"/>
    <property type="match status" value="1"/>
</dbReference>
<feature type="domain" description="Glycoside hydrolase family 2 catalytic" evidence="6">
    <location>
        <begin position="347"/>
        <end position="456"/>
    </location>
</feature>
<feature type="signal peptide" evidence="4">
    <location>
        <begin position="1"/>
        <end position="23"/>
    </location>
</feature>
<dbReference type="InterPro" id="IPR017853">
    <property type="entry name" value="GH"/>
</dbReference>
<dbReference type="GO" id="GO:0004553">
    <property type="term" value="F:hydrolase activity, hydrolyzing O-glycosyl compounds"/>
    <property type="evidence" value="ECO:0007669"/>
    <property type="project" value="InterPro"/>
</dbReference>
<gene>
    <name evidence="8" type="ORF">BDD43_2564</name>
</gene>
<evidence type="ECO:0000259" key="7">
    <source>
        <dbReference type="Pfam" id="PF02837"/>
    </source>
</evidence>
<dbReference type="InterPro" id="IPR008979">
    <property type="entry name" value="Galactose-bd-like_sf"/>
</dbReference>
<dbReference type="InterPro" id="IPR013783">
    <property type="entry name" value="Ig-like_fold"/>
</dbReference>
<evidence type="ECO:0000259" key="5">
    <source>
        <dbReference type="Pfam" id="PF00703"/>
    </source>
</evidence>
<dbReference type="Pfam" id="PF02837">
    <property type="entry name" value="Glyco_hydro_2_N"/>
    <property type="match status" value="1"/>
</dbReference>
<dbReference type="RefSeq" id="WP_121197990.1">
    <property type="nucleotide sequence ID" value="NZ_RBKU01000001.1"/>
</dbReference>
<evidence type="ECO:0000256" key="1">
    <source>
        <dbReference type="ARBA" id="ARBA00007401"/>
    </source>
</evidence>
<comment type="similarity">
    <text evidence="1">Belongs to the glycosyl hydrolase 2 family.</text>
</comment>
<protein>
    <submittedName>
        <fullName evidence="8">Glycosyl hydrolase family 2</fullName>
    </submittedName>
</protein>
<dbReference type="Gene3D" id="2.60.120.260">
    <property type="entry name" value="Galactose-binding domain-like"/>
    <property type="match status" value="1"/>
</dbReference>
<name>A0A495J0D3_9SPHI</name>
<dbReference type="InterPro" id="IPR006104">
    <property type="entry name" value="Glyco_hydro_2_N"/>
</dbReference>
<evidence type="ECO:0000256" key="3">
    <source>
        <dbReference type="ARBA" id="ARBA00023295"/>
    </source>
</evidence>
<dbReference type="Proteomes" id="UP000268007">
    <property type="component" value="Unassembled WGS sequence"/>
</dbReference>
<dbReference type="InterPro" id="IPR051913">
    <property type="entry name" value="GH2_Domain-Containing"/>
</dbReference>
<dbReference type="Pfam" id="PF00703">
    <property type="entry name" value="Glyco_hydro_2"/>
    <property type="match status" value="1"/>
</dbReference>
<dbReference type="Pfam" id="PF02836">
    <property type="entry name" value="Glyco_hydro_2_C"/>
    <property type="match status" value="1"/>
</dbReference>
<keyword evidence="2 8" id="KW-0378">Hydrolase</keyword>
<proteinExistence type="inferred from homology"/>
<dbReference type="SUPFAM" id="SSF49785">
    <property type="entry name" value="Galactose-binding domain-like"/>
    <property type="match status" value="1"/>
</dbReference>
<dbReference type="InterPro" id="IPR036156">
    <property type="entry name" value="Beta-gal/glucu_dom_sf"/>
</dbReference>
<evidence type="ECO:0000313" key="9">
    <source>
        <dbReference type="Proteomes" id="UP000268007"/>
    </source>
</evidence>
<dbReference type="AlphaFoldDB" id="A0A495J0D3"/>
<evidence type="ECO:0000259" key="6">
    <source>
        <dbReference type="Pfam" id="PF02836"/>
    </source>
</evidence>
<comment type="caution">
    <text evidence="8">The sequence shown here is derived from an EMBL/GenBank/DDBJ whole genome shotgun (WGS) entry which is preliminary data.</text>
</comment>
<sequence length="802" mass="90079">MKIKAIITLLLALALSYPLNGKAQNWKVQPVSIQSSWAKDVWPTNALKEYPRPLLVRETWANLNGLWDYAITAKDAAKPNGFDGQILVPYPLESALSGVKKSLQPNQNLWYKRSFEKPILKTGEKVKLNFGAVDYEATVFVNGTEVGKHAGGYTEFSFDITTALKDGANEVVVKVFDPTDQGIGQHGKQVLNPANIYYTPSSGIWQTVWLETVSTNAVSSLVMTPDIDKGLLNLEVNQDDKIGTQVEATAYDKGKKVADWHNGHISIPNAHLWSPSDPFLYDLIVRVKKNGKVVDEVKSYFGMRKISIGKDEKGIDRIMLNNKPYYNLGTLDQGFWPEGLYTAPTDEALAFDIKAIKAMGFNTIRKHIKVEPARWYYWADKLGMLIWQDMVNPNQGLPPGAKEAFEKGCKEELTQLHNYPCITTWVLFNEKWGQYDQKRLTDWVKQTDPSRILNGHSGELLYVNEQLRSPSPDAYVDADMTDVHAYPDPMMSIKQPGKAQVCGEFGGIGVFIPDHQWLTGSAWGYIQEKPAALKSKYTIMQQHLQLFEQEGLSGSIYTQPFDVEGEQNGLMTYDREVVKIPFAELRRIHSKLNPDVNSPNWMANLGDVTAQDADLTEPGIKYSAMLDDYINGNHDAAFLKKMAMMAIQAGDKPGAALASNAYIAGLKQPMSEEDIQQVSQFTKSTKDPGFTMMNADPVGFKKVMGDREYAVAMMNMIYKGEIEPFLNSSTNPDWNALEVKIKSYGEPGEEMFLRAKTIACYNKQDWSNYVSSANQYLTKYGKNISEQERTTFQQAIDQHKSN</sequence>
<evidence type="ECO:0000313" key="8">
    <source>
        <dbReference type="EMBL" id="RKR82387.1"/>
    </source>
</evidence>
<feature type="domain" description="Glycoside hydrolase family 2 immunoglobulin-like beta-sandwich" evidence="5">
    <location>
        <begin position="235"/>
        <end position="304"/>
    </location>
</feature>
<reference evidence="8 9" key="1">
    <citation type="submission" date="2018-10" db="EMBL/GenBank/DDBJ databases">
        <title>Genomic Encyclopedia of Archaeal and Bacterial Type Strains, Phase II (KMG-II): from individual species to whole genera.</title>
        <authorList>
            <person name="Goeker M."/>
        </authorList>
    </citation>
    <scope>NUCLEOTIDE SEQUENCE [LARGE SCALE GENOMIC DNA]</scope>
    <source>
        <strain evidence="8 9">DSM 18602</strain>
    </source>
</reference>
<keyword evidence="3" id="KW-0326">Glycosidase</keyword>
<feature type="chain" id="PRO_5019866338" evidence="4">
    <location>
        <begin position="24"/>
        <end position="802"/>
    </location>
</feature>
<dbReference type="SUPFAM" id="SSF49303">
    <property type="entry name" value="beta-Galactosidase/glucuronidase domain"/>
    <property type="match status" value="1"/>
</dbReference>
<dbReference type="Gene3D" id="2.60.40.10">
    <property type="entry name" value="Immunoglobulins"/>
    <property type="match status" value="1"/>
</dbReference>
<organism evidence="8 9">
    <name type="scientific">Mucilaginibacter gracilis</name>
    <dbReference type="NCBI Taxonomy" id="423350"/>
    <lineage>
        <taxon>Bacteria</taxon>
        <taxon>Pseudomonadati</taxon>
        <taxon>Bacteroidota</taxon>
        <taxon>Sphingobacteriia</taxon>
        <taxon>Sphingobacteriales</taxon>
        <taxon>Sphingobacteriaceae</taxon>
        <taxon>Mucilaginibacter</taxon>
    </lineage>
</organism>
<keyword evidence="9" id="KW-1185">Reference proteome</keyword>
<dbReference type="PANTHER" id="PTHR42732">
    <property type="entry name" value="BETA-GALACTOSIDASE"/>
    <property type="match status" value="1"/>
</dbReference>
<dbReference type="SUPFAM" id="SSF51445">
    <property type="entry name" value="(Trans)glycosidases"/>
    <property type="match status" value="1"/>
</dbReference>
<dbReference type="GO" id="GO:0005975">
    <property type="term" value="P:carbohydrate metabolic process"/>
    <property type="evidence" value="ECO:0007669"/>
    <property type="project" value="InterPro"/>
</dbReference>
<evidence type="ECO:0000256" key="2">
    <source>
        <dbReference type="ARBA" id="ARBA00022801"/>
    </source>
</evidence>
<dbReference type="PANTHER" id="PTHR42732:SF2">
    <property type="entry name" value="BETA-MANNOSIDASE"/>
    <property type="match status" value="1"/>
</dbReference>
<dbReference type="OrthoDB" id="9801077at2"/>
<dbReference type="EMBL" id="RBKU01000001">
    <property type="protein sequence ID" value="RKR82387.1"/>
    <property type="molecule type" value="Genomic_DNA"/>
</dbReference>
<dbReference type="InterPro" id="IPR006102">
    <property type="entry name" value="Ig-like_GH2"/>
</dbReference>
<keyword evidence="4" id="KW-0732">Signal</keyword>
<evidence type="ECO:0000256" key="4">
    <source>
        <dbReference type="SAM" id="SignalP"/>
    </source>
</evidence>
<dbReference type="InterPro" id="IPR006103">
    <property type="entry name" value="Glyco_hydro_2_cat"/>
</dbReference>